<dbReference type="EMBL" id="CAJOBQ010002983">
    <property type="protein sequence ID" value="CAF4588282.1"/>
    <property type="molecule type" value="Genomic_DNA"/>
</dbReference>
<gene>
    <name evidence="4" type="ORF">FME351_LOCUS23760</name>
    <name evidence="5" type="ORF">HFQ381_LOCUS15604</name>
    <name evidence="3" type="ORF">KIK155_LOCUS9498</name>
    <name evidence="1" type="ORF">LUA448_LOCUS9467</name>
    <name evidence="2" type="ORF">TIS948_LOCUS24993</name>
    <name evidence="8" type="ORF">TOA249_LOCUS27665</name>
    <name evidence="7" type="ORF">TSG867_LOCUS27033</name>
    <name evidence="6" type="ORF">UJA718_LOCUS20715</name>
</gene>
<dbReference type="Proteomes" id="UP000663838">
    <property type="component" value="Unassembled WGS sequence"/>
</dbReference>
<keyword evidence="10" id="KW-1185">Reference proteome</keyword>
<dbReference type="EMBL" id="CAJOBO010001067">
    <property type="protein sequence ID" value="CAF4333326.1"/>
    <property type="molecule type" value="Genomic_DNA"/>
</dbReference>
<evidence type="ECO:0000313" key="7">
    <source>
        <dbReference type="EMBL" id="CAF4588282.1"/>
    </source>
</evidence>
<dbReference type="EMBL" id="CAJOBP010003906">
    <property type="protein sequence ID" value="CAF4422851.1"/>
    <property type="molecule type" value="Genomic_DNA"/>
</dbReference>
<dbReference type="EMBL" id="CAJNXB010004322">
    <property type="protein sequence ID" value="CAF3370273.1"/>
    <property type="molecule type" value="Genomic_DNA"/>
</dbReference>
<organism evidence="2 9">
    <name type="scientific">Rotaria socialis</name>
    <dbReference type="NCBI Taxonomy" id="392032"/>
    <lineage>
        <taxon>Eukaryota</taxon>
        <taxon>Metazoa</taxon>
        <taxon>Spiralia</taxon>
        <taxon>Gnathifera</taxon>
        <taxon>Rotifera</taxon>
        <taxon>Eurotatoria</taxon>
        <taxon>Bdelloidea</taxon>
        <taxon>Philodinida</taxon>
        <taxon>Philodinidae</taxon>
        <taxon>Rotaria</taxon>
    </lineage>
</organism>
<dbReference type="OrthoDB" id="8012317at2759"/>
<dbReference type="Proteomes" id="UP000663869">
    <property type="component" value="Unassembled WGS sequence"/>
</dbReference>
<protein>
    <submittedName>
        <fullName evidence="2">Uncharacterized protein</fullName>
    </submittedName>
</protein>
<evidence type="ECO:0000313" key="6">
    <source>
        <dbReference type="EMBL" id="CAF4422851.1"/>
    </source>
</evidence>
<dbReference type="Proteomes" id="UP000663865">
    <property type="component" value="Unassembled WGS sequence"/>
</dbReference>
<evidence type="ECO:0000313" key="8">
    <source>
        <dbReference type="EMBL" id="CAF4860654.1"/>
    </source>
</evidence>
<evidence type="ECO:0000313" key="4">
    <source>
        <dbReference type="EMBL" id="CAF3637193.1"/>
    </source>
</evidence>
<dbReference type="EMBL" id="CAJOBS010003586">
    <property type="protein sequence ID" value="CAF4860654.1"/>
    <property type="molecule type" value="Genomic_DNA"/>
</dbReference>
<evidence type="ECO:0000313" key="3">
    <source>
        <dbReference type="EMBL" id="CAF3416213.1"/>
    </source>
</evidence>
<reference evidence="2" key="1">
    <citation type="submission" date="2021-02" db="EMBL/GenBank/DDBJ databases">
        <authorList>
            <person name="Nowell W R."/>
        </authorList>
    </citation>
    <scope>NUCLEOTIDE SEQUENCE</scope>
</reference>
<dbReference type="Proteomes" id="UP000663851">
    <property type="component" value="Unassembled WGS sequence"/>
</dbReference>
<dbReference type="Proteomes" id="UP000663862">
    <property type="component" value="Unassembled WGS sequence"/>
</dbReference>
<comment type="caution">
    <text evidence="2">The sequence shown here is derived from an EMBL/GenBank/DDBJ whole genome shotgun (WGS) entry which is preliminary data.</text>
</comment>
<dbReference type="EMBL" id="CAJNYD010001089">
    <property type="protein sequence ID" value="CAF3316087.1"/>
    <property type="molecule type" value="Genomic_DNA"/>
</dbReference>
<sequence>MCHYQRSPTLSTCKYEALRSVLTELISHNERLREVDEKLNSQLTMINIYIQQFYGENQQLYLEIRKLNIDNKTLHIEKEEIDFQNQQLAGELEQVRQEH</sequence>
<accession>A0A817XLQ5</accession>
<dbReference type="EMBL" id="CAJNYV010001355">
    <property type="protein sequence ID" value="CAF3416213.1"/>
    <property type="molecule type" value="Genomic_DNA"/>
</dbReference>
<dbReference type="AlphaFoldDB" id="A0A817XLQ5"/>
<evidence type="ECO:0000313" key="9">
    <source>
        <dbReference type="Proteomes" id="UP000663825"/>
    </source>
</evidence>
<evidence type="ECO:0000313" key="2">
    <source>
        <dbReference type="EMBL" id="CAF3370273.1"/>
    </source>
</evidence>
<evidence type="ECO:0000313" key="1">
    <source>
        <dbReference type="EMBL" id="CAF3316087.1"/>
    </source>
</evidence>
<dbReference type="Proteomes" id="UP000663825">
    <property type="component" value="Unassembled WGS sequence"/>
</dbReference>
<dbReference type="Proteomes" id="UP000663873">
    <property type="component" value="Unassembled WGS sequence"/>
</dbReference>
<dbReference type="Proteomes" id="UP000663833">
    <property type="component" value="Unassembled WGS sequence"/>
</dbReference>
<dbReference type="EMBL" id="CAJNYU010003108">
    <property type="protein sequence ID" value="CAF3637193.1"/>
    <property type="molecule type" value="Genomic_DNA"/>
</dbReference>
<proteinExistence type="predicted"/>
<evidence type="ECO:0000313" key="10">
    <source>
        <dbReference type="Proteomes" id="UP000663873"/>
    </source>
</evidence>
<name>A0A817XLQ5_9BILA</name>
<evidence type="ECO:0000313" key="5">
    <source>
        <dbReference type="EMBL" id="CAF4333326.1"/>
    </source>
</evidence>